<organism evidence="4 5">
    <name type="scientific">Benzoatithermus flavus</name>
    <dbReference type="NCBI Taxonomy" id="3108223"/>
    <lineage>
        <taxon>Bacteria</taxon>
        <taxon>Pseudomonadati</taxon>
        <taxon>Pseudomonadota</taxon>
        <taxon>Alphaproteobacteria</taxon>
        <taxon>Geminicoccales</taxon>
        <taxon>Geminicoccaceae</taxon>
        <taxon>Benzoatithermus</taxon>
    </lineage>
</organism>
<dbReference type="RefSeq" id="WP_418158699.1">
    <property type="nucleotide sequence ID" value="NZ_JBBLZC010000005.1"/>
</dbReference>
<dbReference type="InterPro" id="IPR015424">
    <property type="entry name" value="PyrdxlP-dep_Trfase"/>
</dbReference>
<dbReference type="InterPro" id="IPR015421">
    <property type="entry name" value="PyrdxlP-dep_Trfase_major"/>
</dbReference>
<comment type="caution">
    <text evidence="4">The sequence shown here is derived from an EMBL/GenBank/DDBJ whole genome shotgun (WGS) entry which is preliminary data.</text>
</comment>
<keyword evidence="4" id="KW-0449">Lipoprotein</keyword>
<evidence type="ECO:0000256" key="2">
    <source>
        <dbReference type="ARBA" id="ARBA00022898"/>
    </source>
</evidence>
<comment type="cofactor">
    <cofactor evidence="1">
        <name>pyridoxal 5'-phosphate</name>
        <dbReference type="ChEBI" id="CHEBI:597326"/>
    </cofactor>
</comment>
<keyword evidence="4" id="KW-0808">Transferase</keyword>
<evidence type="ECO:0000256" key="1">
    <source>
        <dbReference type="ARBA" id="ARBA00001933"/>
    </source>
</evidence>
<name>A0ABU8XPQ4_9PROT</name>
<keyword evidence="2" id="KW-0663">Pyridoxal phosphate</keyword>
<dbReference type="PANTHER" id="PTHR32328:SF0">
    <property type="entry name" value="L-SERYL-TRNA(SEC) SELENIUM TRANSFERASE"/>
    <property type="match status" value="1"/>
</dbReference>
<sequence>MLSNRPDIRPELGLRRVINVSGTMTSLGASIVVPEAVERIGRILTEFVEIGDLHRKASAVIAAATGAEAGTITASASAGISVAVAGCLTGADLARIERLPDTDGLERDEVVIQMGHMVHYGAPVEQAIRLAGAKVVPVGTATHARPYHLEGAIGPRTAAAVYVVSHHAVGYGQIPLPVFCRVCREKGVPVVVDAASEYDLKGFLAAGADLAIYSAHKFLGGPTAGIVAGRKDLVRAAYLQNFGIGRGMKVGKEGIVGAMAALEAWERRDHAAVRALERSHLALWQERLGALPGLRVSVVPDPTQNPLERLKVEVVPEAAGTTAWALAAALAAGEPPVIVRDHEVEHGHFYLDPCNLHPEEAPIVAETIARTLESIRGRPSPTLEDLRERAHWRLLAWPDPA</sequence>
<evidence type="ECO:0000313" key="4">
    <source>
        <dbReference type="EMBL" id="MEK0082846.1"/>
    </source>
</evidence>
<proteinExistence type="inferred from homology"/>
<dbReference type="PANTHER" id="PTHR32328">
    <property type="entry name" value="L-SERYL-TRNA(SEC) SELENIUM TRANSFERASE"/>
    <property type="match status" value="1"/>
</dbReference>
<dbReference type="EMBL" id="JBBLZC010000005">
    <property type="protein sequence ID" value="MEK0082846.1"/>
    <property type="molecule type" value="Genomic_DNA"/>
</dbReference>
<dbReference type="SUPFAM" id="SSF53383">
    <property type="entry name" value="PLP-dependent transferases"/>
    <property type="match status" value="1"/>
</dbReference>
<dbReference type="GO" id="GO:0008483">
    <property type="term" value="F:transaminase activity"/>
    <property type="evidence" value="ECO:0007669"/>
    <property type="project" value="UniProtKB-KW"/>
</dbReference>
<accession>A0ABU8XPQ4</accession>
<dbReference type="Pfam" id="PF03841">
    <property type="entry name" value="SelA"/>
    <property type="match status" value="1"/>
</dbReference>
<evidence type="ECO:0000313" key="5">
    <source>
        <dbReference type="Proteomes" id="UP001375743"/>
    </source>
</evidence>
<evidence type="ECO:0000256" key="3">
    <source>
        <dbReference type="ARBA" id="ARBA00044507"/>
    </source>
</evidence>
<protein>
    <submittedName>
        <fullName evidence="4">Aminotransferase class V-fold PLP-dependent enzyme</fullName>
    </submittedName>
</protein>
<reference evidence="4 5" key="1">
    <citation type="submission" date="2024-01" db="EMBL/GenBank/DDBJ databases">
        <title>Multi-omics insights into the function and evolution of sodium benzoate biodegradation pathways in Benzoatithermus flavus gen. nov., sp. nov. from hot spring.</title>
        <authorList>
            <person name="Hu C.-J."/>
            <person name="Li W.-J."/>
        </authorList>
    </citation>
    <scope>NUCLEOTIDE SEQUENCE [LARGE SCALE GENOMIC DNA]</scope>
    <source>
        <strain evidence="4 5">SYSU G07066</strain>
    </source>
</reference>
<keyword evidence="5" id="KW-1185">Reference proteome</keyword>
<dbReference type="Proteomes" id="UP001375743">
    <property type="component" value="Unassembled WGS sequence"/>
</dbReference>
<gene>
    <name evidence="4" type="ORF">U1T56_06770</name>
</gene>
<dbReference type="Gene3D" id="3.40.640.10">
    <property type="entry name" value="Type I PLP-dependent aspartate aminotransferase-like (Major domain)"/>
    <property type="match status" value="1"/>
</dbReference>
<comment type="similarity">
    <text evidence="3">Belongs to the SelA family.</text>
</comment>
<dbReference type="InterPro" id="IPR018319">
    <property type="entry name" value="SelA-like"/>
</dbReference>
<keyword evidence="4" id="KW-0032">Aminotransferase</keyword>